<sequence length="146" mass="16376">MEKGSPKNNIILGSIFMIVAVANNYIMFEGLCAFLIVLGIFESKKYDNNKLLLSITILILAISLILTYFQMSAPSYSGNVFFNYLVAVLFVLIVILFAYDLTHDYKLSKISKMENTSQKMKDIIAILLLVIGAIVGLMIGIYIYKI</sequence>
<dbReference type="PATRIC" id="fig|1204725.3.peg.1516"/>
<accession>K2QC53</accession>
<protein>
    <submittedName>
        <fullName evidence="2">Uncharacterized protein</fullName>
    </submittedName>
</protein>
<organism evidence="2 3">
    <name type="scientific">Methanobacterium formicicum (strain DSM 3637 / PP1)</name>
    <dbReference type="NCBI Taxonomy" id="1204725"/>
    <lineage>
        <taxon>Archaea</taxon>
        <taxon>Methanobacteriati</taxon>
        <taxon>Methanobacteriota</taxon>
        <taxon>Methanomada group</taxon>
        <taxon>Methanobacteria</taxon>
        <taxon>Methanobacteriales</taxon>
        <taxon>Methanobacteriaceae</taxon>
        <taxon>Methanobacterium</taxon>
    </lineage>
</organism>
<proteinExistence type="predicted"/>
<dbReference type="EMBL" id="AMPO01000006">
    <property type="protein sequence ID" value="EKF85571.1"/>
    <property type="molecule type" value="Genomic_DNA"/>
</dbReference>
<reference evidence="2 3" key="1">
    <citation type="journal article" date="2012" name="J. Bacteriol.">
        <title>Draft genome sequence of Methanobacterium formicicum DSM 3637, an archaebacterium isolated from the methane producer amoeba Pelomyxa palustris.</title>
        <authorList>
            <person name="Gutierrez G."/>
        </authorList>
    </citation>
    <scope>NUCLEOTIDE SEQUENCE [LARGE SCALE GENOMIC DNA]</scope>
    <source>
        <strain evidence="3">DSM 3637 / PP1</strain>
    </source>
</reference>
<dbReference type="RefSeq" id="WP_004030822.1">
    <property type="nucleotide sequence ID" value="NZ_AMPO01000006.1"/>
</dbReference>
<name>K2QC53_METFP</name>
<keyword evidence="1" id="KW-1133">Transmembrane helix</keyword>
<evidence type="ECO:0000256" key="1">
    <source>
        <dbReference type="SAM" id="Phobius"/>
    </source>
</evidence>
<keyword evidence="3" id="KW-1185">Reference proteome</keyword>
<dbReference type="Proteomes" id="UP000007360">
    <property type="component" value="Unassembled WGS sequence"/>
</dbReference>
<gene>
    <name evidence="2" type="ORF">A994_07561</name>
</gene>
<feature type="transmembrane region" description="Helical" evidence="1">
    <location>
        <begin position="12"/>
        <end position="39"/>
    </location>
</feature>
<keyword evidence="1" id="KW-0812">Transmembrane</keyword>
<evidence type="ECO:0000313" key="2">
    <source>
        <dbReference type="EMBL" id="EKF85571.1"/>
    </source>
</evidence>
<keyword evidence="1" id="KW-0472">Membrane</keyword>
<feature type="transmembrane region" description="Helical" evidence="1">
    <location>
        <begin position="81"/>
        <end position="102"/>
    </location>
</feature>
<dbReference type="OrthoDB" id="386649at2157"/>
<dbReference type="AlphaFoldDB" id="K2QC53"/>
<feature type="transmembrane region" description="Helical" evidence="1">
    <location>
        <begin position="123"/>
        <end position="144"/>
    </location>
</feature>
<evidence type="ECO:0000313" key="3">
    <source>
        <dbReference type="Proteomes" id="UP000007360"/>
    </source>
</evidence>
<feature type="transmembrane region" description="Helical" evidence="1">
    <location>
        <begin position="51"/>
        <end position="69"/>
    </location>
</feature>
<comment type="caution">
    <text evidence="2">The sequence shown here is derived from an EMBL/GenBank/DDBJ whole genome shotgun (WGS) entry which is preliminary data.</text>
</comment>